<dbReference type="Gene3D" id="3.90.1490.10">
    <property type="entry name" value="putative n-type atp pyrophosphatase, domain 2"/>
    <property type="match status" value="1"/>
</dbReference>
<dbReference type="EnsemblBacteria" id="ABF42649">
    <property type="protein sequence ID" value="ABF42649"/>
    <property type="gene ID" value="Acid345_3648"/>
</dbReference>
<dbReference type="HOGENOM" id="CLU_010289_1_1_0"/>
<dbReference type="Pfam" id="PF01902">
    <property type="entry name" value="Diphthami_syn_2"/>
    <property type="match status" value="1"/>
</dbReference>
<dbReference type="eggNOG" id="COG2102">
    <property type="taxonomic scope" value="Bacteria"/>
</dbReference>
<dbReference type="Gene3D" id="3.40.50.620">
    <property type="entry name" value="HUPs"/>
    <property type="match status" value="1"/>
</dbReference>
<dbReference type="RefSeq" id="WP_011524448.1">
    <property type="nucleotide sequence ID" value="NC_008009.1"/>
</dbReference>
<accession>Q1IKF1</accession>
<feature type="domain" description="Diphthamide synthase" evidence="1">
    <location>
        <begin position="3"/>
        <end position="214"/>
    </location>
</feature>
<gene>
    <name evidence="2" type="ordered locus">Acid345_3648</name>
</gene>
<evidence type="ECO:0000313" key="2">
    <source>
        <dbReference type="EMBL" id="ABF42649.1"/>
    </source>
</evidence>
<reference evidence="2 3" key="1">
    <citation type="journal article" date="2009" name="Appl. Environ. Microbiol.">
        <title>Three genomes from the phylum Acidobacteria provide insight into the lifestyles of these microorganisms in soils.</title>
        <authorList>
            <person name="Ward N.L."/>
            <person name="Challacombe J.F."/>
            <person name="Janssen P.H."/>
            <person name="Henrissat B."/>
            <person name="Coutinho P.M."/>
            <person name="Wu M."/>
            <person name="Xie G."/>
            <person name="Haft D.H."/>
            <person name="Sait M."/>
            <person name="Badger J."/>
            <person name="Barabote R.D."/>
            <person name="Bradley B."/>
            <person name="Brettin T.S."/>
            <person name="Brinkac L.M."/>
            <person name="Bruce D."/>
            <person name="Creasy T."/>
            <person name="Daugherty S.C."/>
            <person name="Davidsen T.M."/>
            <person name="DeBoy R.T."/>
            <person name="Detter J.C."/>
            <person name="Dodson R.J."/>
            <person name="Durkin A.S."/>
            <person name="Ganapathy A."/>
            <person name="Gwinn-Giglio M."/>
            <person name="Han C.S."/>
            <person name="Khouri H."/>
            <person name="Kiss H."/>
            <person name="Kothari S.P."/>
            <person name="Madupu R."/>
            <person name="Nelson K.E."/>
            <person name="Nelson W.C."/>
            <person name="Paulsen I."/>
            <person name="Penn K."/>
            <person name="Ren Q."/>
            <person name="Rosovitz M.J."/>
            <person name="Selengut J.D."/>
            <person name="Shrivastava S."/>
            <person name="Sullivan S.A."/>
            <person name="Tapia R."/>
            <person name="Thompson L.S."/>
            <person name="Watkins K.L."/>
            <person name="Yang Q."/>
            <person name="Yu C."/>
            <person name="Zafar N."/>
            <person name="Zhou L."/>
            <person name="Kuske C.R."/>
        </authorList>
    </citation>
    <scope>NUCLEOTIDE SEQUENCE [LARGE SCALE GENOMIC DNA]</scope>
    <source>
        <strain evidence="2 3">Ellin345</strain>
    </source>
</reference>
<name>Q1IKF1_KORVE</name>
<organism evidence="2 3">
    <name type="scientific">Koribacter versatilis (strain Ellin345)</name>
    <dbReference type="NCBI Taxonomy" id="204669"/>
    <lineage>
        <taxon>Bacteria</taxon>
        <taxon>Pseudomonadati</taxon>
        <taxon>Acidobacteriota</taxon>
        <taxon>Terriglobia</taxon>
        <taxon>Terriglobales</taxon>
        <taxon>Candidatus Korobacteraceae</taxon>
        <taxon>Candidatus Korobacter</taxon>
    </lineage>
</organism>
<dbReference type="OrthoDB" id="3572539at2"/>
<dbReference type="STRING" id="204669.Acid345_3648"/>
<evidence type="ECO:0000313" key="3">
    <source>
        <dbReference type="Proteomes" id="UP000002432"/>
    </source>
</evidence>
<protein>
    <recommendedName>
        <fullName evidence="1">Diphthamide synthase domain-containing protein</fullName>
    </recommendedName>
</protein>
<proteinExistence type="predicted"/>
<evidence type="ECO:0000259" key="1">
    <source>
        <dbReference type="Pfam" id="PF01902"/>
    </source>
</evidence>
<dbReference type="SUPFAM" id="SSF52402">
    <property type="entry name" value="Adenine nucleotide alpha hydrolases-like"/>
    <property type="match status" value="1"/>
</dbReference>
<dbReference type="InterPro" id="IPR014729">
    <property type="entry name" value="Rossmann-like_a/b/a_fold"/>
</dbReference>
<sequence length="226" mass="25231">MKRILLSWSSGKDSAWSLHVLHQTPDIEVVGVLTTLNSHFDRVAMHGTRHTVLEAQARATRLPLWPVPLPWPCSNAEYEKRMREVCDRAVREGVHAIAFGDLFLRDIREYREKQLAATGLEPLFPLWDLPTAQLAREMIAAGLRAKLTCIDNKQLSPAFAGRDFDESLLAELPAEVDPCGERGEFHTCVYAGSMFDRPISLEAGEIVEREGFTFADFAAAATNVTP</sequence>
<dbReference type="Proteomes" id="UP000002432">
    <property type="component" value="Chromosome"/>
</dbReference>
<dbReference type="KEGG" id="aba:Acid345_3648"/>
<keyword evidence="3" id="KW-1185">Reference proteome</keyword>
<dbReference type="InterPro" id="IPR002761">
    <property type="entry name" value="Diphthami_syn_dom"/>
</dbReference>
<dbReference type="AlphaFoldDB" id="Q1IKF1"/>
<dbReference type="EMBL" id="CP000360">
    <property type="protein sequence ID" value="ABF42649.1"/>
    <property type="molecule type" value="Genomic_DNA"/>
</dbReference>